<dbReference type="Gene3D" id="3.40.630.30">
    <property type="match status" value="1"/>
</dbReference>
<organism evidence="2 3">
    <name type="scientific">Ureibacillus galli</name>
    <dbReference type="NCBI Taxonomy" id="2762222"/>
    <lineage>
        <taxon>Bacteria</taxon>
        <taxon>Bacillati</taxon>
        <taxon>Bacillota</taxon>
        <taxon>Bacilli</taxon>
        <taxon>Bacillales</taxon>
        <taxon>Caryophanaceae</taxon>
        <taxon>Ureibacillus</taxon>
    </lineage>
</organism>
<sequence length="180" mass="21233">MNNLVIREIHSEDLEYLHEFYRFVITHTFEREGIAHLKEEIEMEIETKKKYLEEAVLTNGKKRYFLVALVESQIIASIGYGPVGDLILQETDGEYRHLPEVGSLYVHPQFQKQGVGSKLLQEIFLVLKRNGFKECCFDSGYKEAQQMWENKFGTPTILLKDYWGEGEHHMIWRRQVDHVQ</sequence>
<reference evidence="2 3" key="1">
    <citation type="submission" date="2020-08" db="EMBL/GenBank/DDBJ databases">
        <title>A Genomic Blueprint of the Chicken Gut Microbiome.</title>
        <authorList>
            <person name="Gilroy R."/>
            <person name="Ravi A."/>
            <person name="Getino M."/>
            <person name="Pursley I."/>
            <person name="Horton D.L."/>
            <person name="Alikhan N.-F."/>
            <person name="Baker D."/>
            <person name="Gharbi K."/>
            <person name="Hall N."/>
            <person name="Watson M."/>
            <person name="Adriaenssens E.M."/>
            <person name="Foster-Nyarko E."/>
            <person name="Jarju S."/>
            <person name="Secka A."/>
            <person name="Antonio M."/>
            <person name="Oren A."/>
            <person name="Chaudhuri R."/>
            <person name="La Ragione R.M."/>
            <person name="Hildebrand F."/>
            <person name="Pallen M.J."/>
        </authorList>
    </citation>
    <scope>NUCLEOTIDE SEQUENCE [LARGE SCALE GENOMIC DNA]</scope>
    <source>
        <strain evidence="2 3">Re31</strain>
    </source>
</reference>
<evidence type="ECO:0000313" key="2">
    <source>
        <dbReference type="EMBL" id="MBD8026937.1"/>
    </source>
</evidence>
<name>A0ABR8XCI4_9BACL</name>
<dbReference type="EMBL" id="JACSQA010000012">
    <property type="protein sequence ID" value="MBD8026937.1"/>
    <property type="molecule type" value="Genomic_DNA"/>
</dbReference>
<accession>A0ABR8XCI4</accession>
<dbReference type="RefSeq" id="WP_191707414.1">
    <property type="nucleotide sequence ID" value="NZ_JACSQA010000012.1"/>
</dbReference>
<dbReference type="PROSITE" id="PS51186">
    <property type="entry name" value="GNAT"/>
    <property type="match status" value="1"/>
</dbReference>
<evidence type="ECO:0000259" key="1">
    <source>
        <dbReference type="PROSITE" id="PS51186"/>
    </source>
</evidence>
<protein>
    <submittedName>
        <fullName evidence="2">GNAT family N-acetyltransferase</fullName>
    </submittedName>
</protein>
<feature type="domain" description="N-acetyltransferase" evidence="1">
    <location>
        <begin position="4"/>
        <end position="177"/>
    </location>
</feature>
<comment type="caution">
    <text evidence="2">The sequence shown here is derived from an EMBL/GenBank/DDBJ whole genome shotgun (WGS) entry which is preliminary data.</text>
</comment>
<dbReference type="InterPro" id="IPR000182">
    <property type="entry name" value="GNAT_dom"/>
</dbReference>
<dbReference type="Pfam" id="PF00583">
    <property type="entry name" value="Acetyltransf_1"/>
    <property type="match status" value="1"/>
</dbReference>
<gene>
    <name evidence="2" type="ORF">H9636_09720</name>
</gene>
<keyword evidence="3" id="KW-1185">Reference proteome</keyword>
<proteinExistence type="predicted"/>
<dbReference type="Proteomes" id="UP000640930">
    <property type="component" value="Unassembled WGS sequence"/>
</dbReference>
<dbReference type="CDD" id="cd04301">
    <property type="entry name" value="NAT_SF"/>
    <property type="match status" value="1"/>
</dbReference>
<evidence type="ECO:0000313" key="3">
    <source>
        <dbReference type="Proteomes" id="UP000640930"/>
    </source>
</evidence>
<dbReference type="SUPFAM" id="SSF55729">
    <property type="entry name" value="Acyl-CoA N-acyltransferases (Nat)"/>
    <property type="match status" value="1"/>
</dbReference>
<dbReference type="InterPro" id="IPR016181">
    <property type="entry name" value="Acyl_CoA_acyltransferase"/>
</dbReference>